<proteinExistence type="inferred from homology"/>
<dbReference type="SUPFAM" id="SSF160219">
    <property type="entry name" value="AMPKBI-like"/>
    <property type="match status" value="1"/>
</dbReference>
<evidence type="ECO:0000256" key="3">
    <source>
        <dbReference type="ARBA" id="ARBA00040010"/>
    </source>
</evidence>
<dbReference type="GO" id="GO:0005634">
    <property type="term" value="C:nucleus"/>
    <property type="evidence" value="ECO:0007669"/>
    <property type="project" value="TreeGrafter"/>
</dbReference>
<reference evidence="6" key="2">
    <citation type="submission" date="2020-01" db="EMBL/GenBank/DDBJ databases">
        <authorList>
            <person name="Korhonen P.K.K."/>
            <person name="Guangxu M.G."/>
            <person name="Wang T.W."/>
            <person name="Stroehlein A.J.S."/>
            <person name="Young N.D."/>
            <person name="Ang C.-S.A."/>
            <person name="Fernando D.W.F."/>
            <person name="Lu H.L."/>
            <person name="Taylor S.T."/>
            <person name="Ehtesham M.E.M."/>
            <person name="Najaraj S.H.N."/>
            <person name="Harsha G.H.G."/>
            <person name="Madugundu A.M."/>
            <person name="Renuse S.R."/>
            <person name="Holt D.H."/>
            <person name="Pandey A.P."/>
            <person name="Papenfuss A.P."/>
            <person name="Gasser R.B.G."/>
            <person name="Fischer K.F."/>
        </authorList>
    </citation>
    <scope>NUCLEOTIDE SEQUENCE</scope>
    <source>
        <strain evidence="6">SSS_KF_BRIS2020</strain>
    </source>
</reference>
<feature type="domain" description="Association with the SNF1 complex (ASC)" evidence="5">
    <location>
        <begin position="197"/>
        <end position="280"/>
    </location>
</feature>
<dbReference type="GO" id="GO:0031588">
    <property type="term" value="C:nucleotide-activated protein kinase complex"/>
    <property type="evidence" value="ECO:0007669"/>
    <property type="project" value="TreeGrafter"/>
</dbReference>
<comment type="similarity">
    <text evidence="1">Belongs to the 5'-AMP-activated protein kinase beta subunit family.</text>
</comment>
<keyword evidence="8" id="KW-1185">Reference proteome</keyword>
<dbReference type="SUPFAM" id="SSF81296">
    <property type="entry name" value="E set domains"/>
    <property type="match status" value="1"/>
</dbReference>
<dbReference type="GO" id="GO:0019901">
    <property type="term" value="F:protein kinase binding"/>
    <property type="evidence" value="ECO:0007669"/>
    <property type="project" value="TreeGrafter"/>
</dbReference>
<evidence type="ECO:0000259" key="5">
    <source>
        <dbReference type="SMART" id="SM01010"/>
    </source>
</evidence>
<dbReference type="Pfam" id="PF16561">
    <property type="entry name" value="AMPK1_CBM"/>
    <property type="match status" value="1"/>
</dbReference>
<feature type="region of interest" description="Disordered" evidence="4">
    <location>
        <begin position="181"/>
        <end position="220"/>
    </location>
</feature>
<keyword evidence="6" id="KW-0808">Transferase</keyword>
<dbReference type="CDD" id="cd02859">
    <property type="entry name" value="E_set_AMPKbeta_like_N"/>
    <property type="match status" value="1"/>
</dbReference>
<dbReference type="InterPro" id="IPR050827">
    <property type="entry name" value="CRP1_MDG1_kinase"/>
</dbReference>
<dbReference type="GO" id="GO:0005737">
    <property type="term" value="C:cytoplasm"/>
    <property type="evidence" value="ECO:0007669"/>
    <property type="project" value="TreeGrafter"/>
</dbReference>
<dbReference type="PANTHER" id="PTHR10343">
    <property type="entry name" value="5'-AMP-ACTIVATED PROTEIN KINASE , BETA SUBUNIT"/>
    <property type="match status" value="1"/>
</dbReference>
<feature type="region of interest" description="Disordered" evidence="4">
    <location>
        <begin position="1"/>
        <end position="53"/>
    </location>
</feature>
<accession>A0A834R1W4</accession>
<keyword evidence="6" id="KW-0418">Kinase</keyword>
<dbReference type="InterPro" id="IPR037256">
    <property type="entry name" value="ASC_dom_sf"/>
</dbReference>
<evidence type="ECO:0000313" key="8">
    <source>
        <dbReference type="Proteomes" id="UP000070412"/>
    </source>
</evidence>
<dbReference type="GO" id="GO:0007165">
    <property type="term" value="P:signal transduction"/>
    <property type="evidence" value="ECO:0007669"/>
    <property type="project" value="TreeGrafter"/>
</dbReference>
<organism evidence="6">
    <name type="scientific">Sarcoptes scabiei</name>
    <name type="common">Itch mite</name>
    <name type="synonym">Acarus scabiei</name>
    <dbReference type="NCBI Taxonomy" id="52283"/>
    <lineage>
        <taxon>Eukaryota</taxon>
        <taxon>Metazoa</taxon>
        <taxon>Ecdysozoa</taxon>
        <taxon>Arthropoda</taxon>
        <taxon>Chelicerata</taxon>
        <taxon>Arachnida</taxon>
        <taxon>Acari</taxon>
        <taxon>Acariformes</taxon>
        <taxon>Sarcoptiformes</taxon>
        <taxon>Astigmata</taxon>
        <taxon>Psoroptidia</taxon>
        <taxon>Sarcoptoidea</taxon>
        <taxon>Sarcoptidae</taxon>
        <taxon>Sarcoptinae</taxon>
        <taxon>Sarcoptes</taxon>
    </lineage>
</organism>
<dbReference type="InterPro" id="IPR014756">
    <property type="entry name" value="Ig_E-set"/>
</dbReference>
<dbReference type="OrthoDB" id="531008at2759"/>
<evidence type="ECO:0000256" key="2">
    <source>
        <dbReference type="ARBA" id="ARBA00025180"/>
    </source>
</evidence>
<reference evidence="8" key="1">
    <citation type="journal article" date="2020" name="PLoS Negl. Trop. Dis.">
        <title>High-quality nuclear genome for Sarcoptes scabiei-A critical resource for a neglected parasite.</title>
        <authorList>
            <person name="Korhonen P.K."/>
            <person name="Gasser R.B."/>
            <person name="Ma G."/>
            <person name="Wang T."/>
            <person name="Stroehlein A.J."/>
            <person name="Young N.D."/>
            <person name="Ang C.S."/>
            <person name="Fernando D.D."/>
            <person name="Lu H.C."/>
            <person name="Taylor S."/>
            <person name="Reynolds S.L."/>
            <person name="Mofiz E."/>
            <person name="Najaraj S.H."/>
            <person name="Gowda H."/>
            <person name="Madugundu A."/>
            <person name="Renuse S."/>
            <person name="Holt D."/>
            <person name="Pandey A."/>
            <person name="Papenfuss A.T."/>
            <person name="Fischer K."/>
        </authorList>
    </citation>
    <scope>NUCLEOTIDE SEQUENCE [LARGE SCALE GENOMIC DNA]</scope>
</reference>
<dbReference type="AlphaFoldDB" id="A0A834R1W4"/>
<dbReference type="PANTHER" id="PTHR10343:SF84">
    <property type="entry name" value="5'-AMP-ACTIVATED PROTEIN KINASE SUBUNIT BETA-1"/>
    <property type="match status" value="1"/>
</dbReference>
<evidence type="ECO:0000313" key="6">
    <source>
        <dbReference type="EMBL" id="KAF7488456.1"/>
    </source>
</evidence>
<feature type="compositionally biased region" description="Polar residues" evidence="4">
    <location>
        <begin position="196"/>
        <end position="218"/>
    </location>
</feature>
<protein>
    <recommendedName>
        <fullName evidence="3">5'-AMP-activated protein kinase subunit beta-1</fullName>
    </recommendedName>
</protein>
<dbReference type="InterPro" id="IPR032640">
    <property type="entry name" value="AMPK1_CBM"/>
</dbReference>
<dbReference type="Pfam" id="PF04739">
    <property type="entry name" value="AMPKBI"/>
    <property type="match status" value="1"/>
</dbReference>
<dbReference type="Gene3D" id="6.20.250.60">
    <property type="match status" value="1"/>
</dbReference>
<dbReference type="Proteomes" id="UP000070412">
    <property type="component" value="Unassembled WGS sequence"/>
</dbReference>
<comment type="function">
    <text evidence="2">Non-catalytic subunit of AMP-activated protein kinase (AMPK), an energy sensor protein kinase that plays a key role in regulating cellular energy metabolism. In response to reduction of intracellular ATP levels, AMPK activates energy-producing pathways and inhibits energy-consuming processes: inhibits protein, carbohydrate and lipid biosynthesis, as well as cell growth and proliferation. AMPK acts via direct phosphorylation of metabolic enzymes, and by longer-term effects via phosphorylation of transcription regulators. Also acts as a regulator of cellular polarity by remodeling the actin cytoskeleton; probably by indirectly activating myosin. Beta non-catalytic subunit acts as a scaffold on which the AMPK complex assembles, via its C-terminus that bridges alpha (PRKAA1 or PRKAA2) and gamma subunits (PRKAG1, PRKAG2 or PRKAG3).</text>
</comment>
<dbReference type="EMBL" id="WVUK01000066">
    <property type="protein sequence ID" value="KAF7488456.1"/>
    <property type="molecule type" value="Genomic_DNA"/>
</dbReference>
<gene>
    <name evidence="6" type="ORF">SSS_2387</name>
</gene>
<dbReference type="SMART" id="SM01010">
    <property type="entry name" value="AMPKBI"/>
    <property type="match status" value="1"/>
</dbReference>
<dbReference type="GO" id="GO:0016301">
    <property type="term" value="F:kinase activity"/>
    <property type="evidence" value="ECO:0007669"/>
    <property type="project" value="UniProtKB-KW"/>
</dbReference>
<evidence type="ECO:0000313" key="7">
    <source>
        <dbReference type="EnsemblMetazoa" id="KAF7488456.1"/>
    </source>
</evidence>
<dbReference type="InterPro" id="IPR006828">
    <property type="entry name" value="ASC_dom"/>
</dbReference>
<feature type="compositionally biased region" description="Low complexity" evidence="4">
    <location>
        <begin position="181"/>
        <end position="195"/>
    </location>
</feature>
<sequence length="356" mass="39338">MGNANANSKQRIERPYSIDGYDPSVDRRESPRPGEFGSGYNDLNRPTESSRRPVLCYQSSSDYGNEDTSEDFKNYADDSSSGINALNDQILPIVFKWDGGGKEAYIVGTFSDWKPVKMVKSQADFVTIVDIPAGVHKYKFVVDGVEKVDKNASLDESESNNVLNVQKSDFEVFDALAQDLASNNNNNSSNATTTAVSGSPPGSYSQDIPTFPQESGRANQGPPILPPQLLQVILNNPSVNFGEPTLLPQPNHVMLNHLYALSIKDGVMVLSAIHRYRKNMSLLCFINQFNDNTSLFLNKIACLIINAIIIHKNFGLNQSNRLAFLSSIALISSKKEPSDCLRMKSLRAQSNRHLNQ</sequence>
<name>A0A834R1W4_SARSC</name>
<dbReference type="InterPro" id="IPR013783">
    <property type="entry name" value="Ig-like_fold"/>
</dbReference>
<dbReference type="EnsemblMetazoa" id="SSS_2387s_mrna">
    <property type="protein sequence ID" value="KAF7488456.1"/>
    <property type="gene ID" value="SSS_2387"/>
</dbReference>
<reference evidence="7" key="3">
    <citation type="submission" date="2022-06" db="UniProtKB">
        <authorList>
            <consortium name="EnsemblMetazoa"/>
        </authorList>
    </citation>
    <scope>IDENTIFICATION</scope>
</reference>
<evidence type="ECO:0000256" key="4">
    <source>
        <dbReference type="SAM" id="MobiDB-lite"/>
    </source>
</evidence>
<evidence type="ECO:0000256" key="1">
    <source>
        <dbReference type="ARBA" id="ARBA00010926"/>
    </source>
</evidence>
<dbReference type="Gene3D" id="2.60.40.10">
    <property type="entry name" value="Immunoglobulins"/>
    <property type="match status" value="1"/>
</dbReference>